<evidence type="ECO:0000313" key="3">
    <source>
        <dbReference type="Proteomes" id="UP000184108"/>
    </source>
</evidence>
<organism evidence="2 3">
    <name type="scientific">Chryseobacterium vrystaatense</name>
    <dbReference type="NCBI Taxonomy" id="307480"/>
    <lineage>
        <taxon>Bacteria</taxon>
        <taxon>Pseudomonadati</taxon>
        <taxon>Bacteroidota</taxon>
        <taxon>Flavobacteriia</taxon>
        <taxon>Flavobacteriales</taxon>
        <taxon>Weeksellaceae</taxon>
        <taxon>Chryseobacterium group</taxon>
        <taxon>Chryseobacterium</taxon>
    </lineage>
</organism>
<protein>
    <submittedName>
        <fullName evidence="2">Uncharacterized protein</fullName>
    </submittedName>
</protein>
<proteinExistence type="predicted"/>
<keyword evidence="1" id="KW-0472">Membrane</keyword>
<accession>A0A1M5EPJ6</accession>
<feature type="transmembrane region" description="Helical" evidence="1">
    <location>
        <begin position="6"/>
        <end position="25"/>
    </location>
</feature>
<dbReference type="EMBL" id="FQVE01000003">
    <property type="protein sequence ID" value="SHF81145.1"/>
    <property type="molecule type" value="Genomic_DNA"/>
</dbReference>
<keyword evidence="1" id="KW-1133">Transmembrane helix</keyword>
<reference evidence="3" key="1">
    <citation type="submission" date="2016-11" db="EMBL/GenBank/DDBJ databases">
        <authorList>
            <person name="Varghese N."/>
            <person name="Submissions S."/>
        </authorList>
    </citation>
    <scope>NUCLEOTIDE SEQUENCE [LARGE SCALE GENOMIC DNA]</scope>
    <source>
        <strain evidence="3">YR203</strain>
    </source>
</reference>
<dbReference type="AlphaFoldDB" id="A0A1M5EPJ6"/>
<dbReference type="Proteomes" id="UP000184108">
    <property type="component" value="Unassembled WGS sequence"/>
</dbReference>
<sequence length="76" mass="8610">MGLDFTRLFIIVSLLLSIVFFFMGLTGFTNPQLFKRKTAPKIPNRFLLLFIFLLISIGFLLAGAGFFATLLHKRPS</sequence>
<evidence type="ECO:0000313" key="2">
    <source>
        <dbReference type="EMBL" id="SHF81145.1"/>
    </source>
</evidence>
<name>A0A1M5EPJ6_9FLAO</name>
<evidence type="ECO:0000256" key="1">
    <source>
        <dbReference type="SAM" id="Phobius"/>
    </source>
</evidence>
<feature type="transmembrane region" description="Helical" evidence="1">
    <location>
        <begin position="46"/>
        <end position="71"/>
    </location>
</feature>
<keyword evidence="1" id="KW-0812">Transmembrane</keyword>
<gene>
    <name evidence="2" type="ORF">SAMN02787073_2986</name>
</gene>